<keyword evidence="1" id="KW-0812">Transmembrane</keyword>
<reference evidence="2" key="1">
    <citation type="submission" date="2018-02" db="EMBL/GenBank/DDBJ databases">
        <title>Rhizophora mucronata_Transcriptome.</title>
        <authorList>
            <person name="Meera S.P."/>
            <person name="Sreeshan A."/>
            <person name="Augustine A."/>
        </authorList>
    </citation>
    <scope>NUCLEOTIDE SEQUENCE</scope>
    <source>
        <tissue evidence="2">Leaf</tissue>
    </source>
</reference>
<name>A0A2P2PW54_RHIMU</name>
<keyword evidence="1" id="KW-0472">Membrane</keyword>
<feature type="transmembrane region" description="Helical" evidence="1">
    <location>
        <begin position="7"/>
        <end position="31"/>
    </location>
</feature>
<accession>A0A2P2PW54</accession>
<protein>
    <submittedName>
        <fullName evidence="2">Uncharacterized protein</fullName>
    </submittedName>
</protein>
<evidence type="ECO:0000313" key="2">
    <source>
        <dbReference type="EMBL" id="MBX58950.1"/>
    </source>
</evidence>
<proteinExistence type="predicted"/>
<evidence type="ECO:0000256" key="1">
    <source>
        <dbReference type="SAM" id="Phobius"/>
    </source>
</evidence>
<organism evidence="2">
    <name type="scientific">Rhizophora mucronata</name>
    <name type="common">Asiatic mangrove</name>
    <dbReference type="NCBI Taxonomy" id="61149"/>
    <lineage>
        <taxon>Eukaryota</taxon>
        <taxon>Viridiplantae</taxon>
        <taxon>Streptophyta</taxon>
        <taxon>Embryophyta</taxon>
        <taxon>Tracheophyta</taxon>
        <taxon>Spermatophyta</taxon>
        <taxon>Magnoliopsida</taxon>
        <taxon>eudicotyledons</taxon>
        <taxon>Gunneridae</taxon>
        <taxon>Pentapetalae</taxon>
        <taxon>rosids</taxon>
        <taxon>fabids</taxon>
        <taxon>Malpighiales</taxon>
        <taxon>Rhizophoraceae</taxon>
        <taxon>Rhizophora</taxon>
    </lineage>
</organism>
<keyword evidence="1" id="KW-1133">Transmembrane helix</keyword>
<sequence>MHINIIVFLFVKVFPSSLLIYSLLLILMLYLPNSPNL</sequence>
<dbReference type="AlphaFoldDB" id="A0A2P2PW54"/>
<dbReference type="EMBL" id="GGEC01078466">
    <property type="protein sequence ID" value="MBX58950.1"/>
    <property type="molecule type" value="Transcribed_RNA"/>
</dbReference>